<feature type="region of interest" description="Disordered" evidence="1">
    <location>
        <begin position="242"/>
        <end position="288"/>
    </location>
</feature>
<dbReference type="PaxDb" id="4097-A0A1S4C959"/>
<sequence length="310" mass="34561">MPNKSSVSSTHVPTHVPSNVPREPPVSRTIFHKDDYTHPFHPLCVHPSDVLGTSLVSTQFDGSGYGSWRRNVLVVLSIRNKLDFINGNFVRPPDGSPLKISRSVKYYEYAKDIWSELEERYGKADGARVFKLKKKLARISQGSLDIASYFNKIKQLWDEIASYRVRVCTCGGKANEDEEQKVYQFLMGLNDTYMQIRRNILMKKPLPSIGNTYRILLSVEKQRQVSSTSHISTTSASFNAAISKPPFPSKFNKRSPPPRRTTGHVETTKPNNPPAHGDSGTTDGFGGTGVCAMFGDQTSAISGLTKEQYS</sequence>
<dbReference type="KEGG" id="nta:107816566"/>
<protein>
    <recommendedName>
        <fullName evidence="2">Retrotransposon Copia-like N-terminal domain-containing protein</fullName>
    </recommendedName>
</protein>
<accession>A0A1S4C959</accession>
<evidence type="ECO:0000313" key="3">
    <source>
        <dbReference type="RefSeq" id="XP_016497777.1"/>
    </source>
</evidence>
<name>A0A1S4C959_TOBAC</name>
<dbReference type="PANTHER" id="PTHR37610:SF40">
    <property type="entry name" value="OS01G0909600 PROTEIN"/>
    <property type="match status" value="1"/>
</dbReference>
<dbReference type="RefSeq" id="XP_016497777.1">
    <property type="nucleotide sequence ID" value="XM_016642291.1"/>
</dbReference>
<gene>
    <name evidence="3" type="primary">LOC107816566</name>
</gene>
<organism evidence="3">
    <name type="scientific">Nicotiana tabacum</name>
    <name type="common">Common tobacco</name>
    <dbReference type="NCBI Taxonomy" id="4097"/>
    <lineage>
        <taxon>Eukaryota</taxon>
        <taxon>Viridiplantae</taxon>
        <taxon>Streptophyta</taxon>
        <taxon>Embryophyta</taxon>
        <taxon>Tracheophyta</taxon>
        <taxon>Spermatophyta</taxon>
        <taxon>Magnoliopsida</taxon>
        <taxon>eudicotyledons</taxon>
        <taxon>Gunneridae</taxon>
        <taxon>Pentapetalae</taxon>
        <taxon>asterids</taxon>
        <taxon>lamiids</taxon>
        <taxon>Solanales</taxon>
        <taxon>Solanaceae</taxon>
        <taxon>Nicotianoideae</taxon>
        <taxon>Nicotianeae</taxon>
        <taxon>Nicotiana</taxon>
    </lineage>
</organism>
<feature type="compositionally biased region" description="Low complexity" evidence="1">
    <location>
        <begin position="1"/>
        <end position="18"/>
    </location>
</feature>
<proteinExistence type="predicted"/>
<dbReference type="Pfam" id="PF14244">
    <property type="entry name" value="Retrotran_gag_3"/>
    <property type="match status" value="1"/>
</dbReference>
<dbReference type="InterPro" id="IPR029472">
    <property type="entry name" value="Copia-like_N"/>
</dbReference>
<dbReference type="PANTHER" id="PTHR37610">
    <property type="entry name" value="CCHC-TYPE DOMAIN-CONTAINING PROTEIN"/>
    <property type="match status" value="1"/>
</dbReference>
<feature type="region of interest" description="Disordered" evidence="1">
    <location>
        <begin position="1"/>
        <end position="25"/>
    </location>
</feature>
<evidence type="ECO:0000259" key="2">
    <source>
        <dbReference type="Pfam" id="PF14244"/>
    </source>
</evidence>
<evidence type="ECO:0000256" key="1">
    <source>
        <dbReference type="SAM" id="MobiDB-lite"/>
    </source>
</evidence>
<dbReference type="OrthoDB" id="1751612at2759"/>
<feature type="domain" description="Retrotransposon Copia-like N-terminal" evidence="2">
    <location>
        <begin position="46"/>
        <end position="93"/>
    </location>
</feature>
<dbReference type="AlphaFoldDB" id="A0A1S4C959"/>
<reference evidence="3" key="1">
    <citation type="submission" date="2025-08" db="UniProtKB">
        <authorList>
            <consortium name="RefSeq"/>
        </authorList>
    </citation>
    <scope>IDENTIFICATION</scope>
</reference>